<reference evidence="2 3" key="1">
    <citation type="submission" date="2023-09" db="EMBL/GenBank/DDBJ databases">
        <title>Microbial mechanism of fulvic acid promoting antimony reduction mineralization in rice fields.</title>
        <authorList>
            <person name="Chen G."/>
            <person name="Lan J."/>
        </authorList>
    </citation>
    <scope>NUCLEOTIDE SEQUENCE [LARGE SCALE GENOMIC DNA]</scope>
    <source>
        <strain evidence="2 3">PS1</strain>
    </source>
</reference>
<dbReference type="Gene3D" id="1.10.10.10">
    <property type="entry name" value="Winged helix-like DNA-binding domain superfamily/Winged helix DNA-binding domain"/>
    <property type="match status" value="1"/>
</dbReference>
<dbReference type="InterPro" id="IPR036390">
    <property type="entry name" value="WH_DNA-bd_sf"/>
</dbReference>
<dbReference type="PROSITE" id="PS50987">
    <property type="entry name" value="HTH_ARSR_2"/>
    <property type="match status" value="1"/>
</dbReference>
<evidence type="ECO:0000313" key="2">
    <source>
        <dbReference type="EMBL" id="WNF23157.1"/>
    </source>
</evidence>
<dbReference type="InterPro" id="IPR036388">
    <property type="entry name" value="WH-like_DNA-bd_sf"/>
</dbReference>
<protein>
    <submittedName>
        <fullName evidence="2">ArsR family transcriptional regulator</fullName>
    </submittedName>
</protein>
<name>A0ABY9VGU3_9BACI</name>
<feature type="domain" description="HTH arsR-type" evidence="1">
    <location>
        <begin position="256"/>
        <end position="347"/>
    </location>
</feature>
<proteinExistence type="predicted"/>
<accession>A0ABY9VGU3</accession>
<dbReference type="InterPro" id="IPR001845">
    <property type="entry name" value="HTH_ArsR_DNA-bd_dom"/>
</dbReference>
<dbReference type="SMART" id="SM00418">
    <property type="entry name" value="HTH_ARSR"/>
    <property type="match status" value="1"/>
</dbReference>
<evidence type="ECO:0000313" key="3">
    <source>
        <dbReference type="Proteomes" id="UP001303324"/>
    </source>
</evidence>
<sequence>MKYNFSPQPLETISVQVESSHVWEVILGIAGFTHAKLRHTFELDEKWSNEKETMPVSLVNNLKMIEKTNFWYGLIMLQNKLSSSSVQEFEKLLSVIPLESFYDTLLPYKNRNTEAMRKAASSEYHRHELFDNYAKHFEDHDFLSGYIRNLALYTHQELYDLFINTMNSWLNWISKQGEWEKWIQALGFEKKQSNLLDMTNPLEKIEFITDGIKYLPEPSVWTVKLIPHVSYRPWVLEARTPDTKLFFYPIKEEYLLEQGVPPNELIRIYKALGDELRLKLLYQLLKGPLSLQELSVQFNTSKTTLHHQLSILKAAKFIQVERGVYSANLAQINNFSGKLYQYLGIVK</sequence>
<evidence type="ECO:0000259" key="1">
    <source>
        <dbReference type="PROSITE" id="PS50987"/>
    </source>
</evidence>
<dbReference type="EMBL" id="CP134494">
    <property type="protein sequence ID" value="WNF23157.1"/>
    <property type="molecule type" value="Genomic_DNA"/>
</dbReference>
<dbReference type="SUPFAM" id="SSF46785">
    <property type="entry name" value="Winged helix' DNA-binding domain"/>
    <property type="match status" value="1"/>
</dbReference>
<organism evidence="2 3">
    <name type="scientific">Mesobacillus jeotgali</name>
    <dbReference type="NCBI Taxonomy" id="129985"/>
    <lineage>
        <taxon>Bacteria</taxon>
        <taxon>Bacillati</taxon>
        <taxon>Bacillota</taxon>
        <taxon>Bacilli</taxon>
        <taxon>Bacillales</taxon>
        <taxon>Bacillaceae</taxon>
        <taxon>Mesobacillus</taxon>
    </lineage>
</organism>
<dbReference type="Pfam" id="PF01022">
    <property type="entry name" value="HTH_5"/>
    <property type="match status" value="1"/>
</dbReference>
<dbReference type="RefSeq" id="WP_311073350.1">
    <property type="nucleotide sequence ID" value="NZ_CP134494.1"/>
</dbReference>
<dbReference type="Proteomes" id="UP001303324">
    <property type="component" value="Chromosome"/>
</dbReference>
<gene>
    <name evidence="2" type="ORF">RH061_01120</name>
</gene>
<keyword evidence="3" id="KW-1185">Reference proteome</keyword>